<dbReference type="KEGG" id="msil:METEAL_31210"/>
<dbReference type="InterPro" id="IPR028299">
    <property type="entry name" value="ClpA/B_CS2"/>
</dbReference>
<dbReference type="NCBIfam" id="TIGR02639">
    <property type="entry name" value="ClpA"/>
    <property type="match status" value="1"/>
</dbReference>
<organism evidence="9 10">
    <name type="scientific">Mesoterricola silvestris</name>
    <dbReference type="NCBI Taxonomy" id="2927979"/>
    <lineage>
        <taxon>Bacteria</taxon>
        <taxon>Pseudomonadati</taxon>
        <taxon>Acidobacteriota</taxon>
        <taxon>Holophagae</taxon>
        <taxon>Holophagales</taxon>
        <taxon>Holophagaceae</taxon>
        <taxon>Mesoterricola</taxon>
    </lineage>
</organism>
<evidence type="ECO:0000256" key="1">
    <source>
        <dbReference type="ARBA" id="ARBA00022737"/>
    </source>
</evidence>
<comment type="similarity">
    <text evidence="6">Belongs to the ClpA/ClpB family.</text>
</comment>
<keyword evidence="10" id="KW-1185">Reference proteome</keyword>
<dbReference type="SUPFAM" id="SSF81923">
    <property type="entry name" value="Double Clp-N motif"/>
    <property type="match status" value="1"/>
</dbReference>
<evidence type="ECO:0000256" key="6">
    <source>
        <dbReference type="RuleBase" id="RU004432"/>
    </source>
</evidence>
<gene>
    <name evidence="9" type="primary">clpA</name>
    <name evidence="9" type="ORF">METEAL_31210</name>
</gene>
<dbReference type="Pfam" id="PF02861">
    <property type="entry name" value="Clp_N"/>
    <property type="match status" value="1"/>
</dbReference>
<evidence type="ECO:0000259" key="8">
    <source>
        <dbReference type="PROSITE" id="PS51903"/>
    </source>
</evidence>
<dbReference type="InterPro" id="IPR036628">
    <property type="entry name" value="Clp_N_dom_sf"/>
</dbReference>
<dbReference type="InterPro" id="IPR001270">
    <property type="entry name" value="ClpA/B"/>
</dbReference>
<dbReference type="CDD" id="cd19499">
    <property type="entry name" value="RecA-like_ClpB_Hsp104-like"/>
    <property type="match status" value="1"/>
</dbReference>
<keyword evidence="4 6" id="KW-0143">Chaperone</keyword>
<evidence type="ECO:0000256" key="4">
    <source>
        <dbReference type="ARBA" id="ARBA00023186"/>
    </source>
</evidence>
<dbReference type="InterPro" id="IPR004176">
    <property type="entry name" value="Clp_R_N"/>
</dbReference>
<dbReference type="PRINTS" id="PR00300">
    <property type="entry name" value="CLPPROTEASEA"/>
</dbReference>
<dbReference type="AlphaFoldDB" id="A0AA48GM49"/>
<dbReference type="InterPro" id="IPR018368">
    <property type="entry name" value="ClpA/B_CS1"/>
</dbReference>
<dbReference type="InterPro" id="IPR019489">
    <property type="entry name" value="Clp_ATPase_C"/>
</dbReference>
<evidence type="ECO:0000256" key="3">
    <source>
        <dbReference type="ARBA" id="ARBA00022840"/>
    </source>
</evidence>
<dbReference type="PANTHER" id="PTHR11638">
    <property type="entry name" value="ATP-DEPENDENT CLP PROTEASE"/>
    <property type="match status" value="1"/>
</dbReference>
<feature type="region of interest" description="Disordered" evidence="7">
    <location>
        <begin position="145"/>
        <end position="171"/>
    </location>
</feature>
<keyword evidence="3 6" id="KW-0067">ATP-binding</keyword>
<keyword evidence="2 6" id="KW-0547">Nucleotide-binding</keyword>
<dbReference type="SUPFAM" id="SSF52540">
    <property type="entry name" value="P-loop containing nucleoside triphosphate hydrolases"/>
    <property type="match status" value="2"/>
</dbReference>
<dbReference type="Pfam" id="PF17871">
    <property type="entry name" value="AAA_lid_9"/>
    <property type="match status" value="1"/>
</dbReference>
<dbReference type="GO" id="GO:0034605">
    <property type="term" value="P:cellular response to heat"/>
    <property type="evidence" value="ECO:0007669"/>
    <property type="project" value="TreeGrafter"/>
</dbReference>
<evidence type="ECO:0000313" key="10">
    <source>
        <dbReference type="Proteomes" id="UP001238179"/>
    </source>
</evidence>
<dbReference type="SMART" id="SM01086">
    <property type="entry name" value="ClpB_D2-small"/>
    <property type="match status" value="1"/>
</dbReference>
<accession>A0AA48GM49</accession>
<sequence>MAVPTPTLAPALNHCIQEAFAAARGARHEYLTLEHLLLALLSDPMVPAAVAACGGDGGKLATELRVWLEANLEALPPGAAFNPIPTLGFNRVMEQAILHTISSERPTVDSGAVLVALLAEKESQAAYLLKRQGVNRLPLLKHLSHGGARAGTGTAPAEAPEGEEEPPAKDPLKAYATDLVARAAEGRIDPLIGREEEMDRILHVLSRRRKNNPLLVGEAGVGKTAVAEGLALRIHEGRVPEALKGARFFSLDMGSLLAGTRYRGDFEERVKAVLAALAAHPGSLLFIDEIHTLVGAGAVSGGAMDASNLLKPVLASGELRCIGATTFQEAKSSLDRDRPLSRRFQKVEIAEPTEADSVAILKGLRPKYEEHHGVKYPDAALEAAVRLSSRYLRDLALPDKAIDVLDEAGAALKLLPGRRRRKTVTEADVEAVVARMARMPLQAVNADDREKLAGLEDGLKAVLFGQDEAIAKVCGAIRLSRSGLRGFERPVGSFLFAGPTGVGKTELARQLAKILDVEFIRFDMSEYMEKHAVSRLIGAPPGYVGFEDGGLLVDAVRRNPHAVVLLDEIEKAHPDIYAILLQVMDHATLTDNHGRKADFRHVALILTTNAGARNLSQRKVGFADAGTGGSARGALEKAFSPEFRNRLDAIVTFGPLGKPEILKVVDKNLKELQALLDEKNVVLEVSRSAREWLAEKGYDPAFGARPMARVVEEHLKKALASEILFGALQEGGTAKVERKGEGLGITAKGK</sequence>
<evidence type="ECO:0000256" key="7">
    <source>
        <dbReference type="SAM" id="MobiDB-lite"/>
    </source>
</evidence>
<evidence type="ECO:0000256" key="5">
    <source>
        <dbReference type="PROSITE-ProRule" id="PRU01251"/>
    </source>
</evidence>
<dbReference type="InterPro" id="IPR050130">
    <property type="entry name" value="ClpA_ClpB"/>
</dbReference>
<dbReference type="GO" id="GO:0043335">
    <property type="term" value="P:protein unfolding"/>
    <property type="evidence" value="ECO:0007669"/>
    <property type="project" value="InterPro"/>
</dbReference>
<dbReference type="CDD" id="cd00009">
    <property type="entry name" value="AAA"/>
    <property type="match status" value="1"/>
</dbReference>
<dbReference type="Gene3D" id="3.40.50.300">
    <property type="entry name" value="P-loop containing nucleotide triphosphate hydrolases"/>
    <property type="match status" value="2"/>
</dbReference>
<dbReference type="Gene3D" id="1.10.8.60">
    <property type="match status" value="2"/>
</dbReference>
<dbReference type="PROSITE" id="PS51903">
    <property type="entry name" value="CLP_R"/>
    <property type="match status" value="1"/>
</dbReference>
<keyword evidence="9" id="KW-0645">Protease</keyword>
<proteinExistence type="inferred from homology"/>
<dbReference type="PROSITE" id="PS00871">
    <property type="entry name" value="CLPAB_2"/>
    <property type="match status" value="1"/>
</dbReference>
<dbReference type="Proteomes" id="UP001238179">
    <property type="component" value="Chromosome"/>
</dbReference>
<dbReference type="PANTHER" id="PTHR11638:SF111">
    <property type="entry name" value="ATP-DEPENDENT CLP PROTEASE ATP-BINDING SUBUNIT CLPA"/>
    <property type="match status" value="1"/>
</dbReference>
<dbReference type="PROSITE" id="PS00870">
    <property type="entry name" value="CLPAB_1"/>
    <property type="match status" value="1"/>
</dbReference>
<dbReference type="InterPro" id="IPR013461">
    <property type="entry name" value="ClpA"/>
</dbReference>
<keyword evidence="9" id="KW-0378">Hydrolase</keyword>
<dbReference type="Pfam" id="PF10431">
    <property type="entry name" value="ClpB_D2-small"/>
    <property type="match status" value="1"/>
</dbReference>
<dbReference type="InterPro" id="IPR041546">
    <property type="entry name" value="ClpA/ClpB_AAA_lid"/>
</dbReference>
<dbReference type="GO" id="GO:0008233">
    <property type="term" value="F:peptidase activity"/>
    <property type="evidence" value="ECO:0007669"/>
    <property type="project" value="UniProtKB-KW"/>
</dbReference>
<dbReference type="Pfam" id="PF07724">
    <property type="entry name" value="AAA_2"/>
    <property type="match status" value="1"/>
</dbReference>
<dbReference type="GO" id="GO:0005524">
    <property type="term" value="F:ATP binding"/>
    <property type="evidence" value="ECO:0007669"/>
    <property type="project" value="UniProtKB-KW"/>
</dbReference>
<dbReference type="Pfam" id="PF00004">
    <property type="entry name" value="AAA"/>
    <property type="match status" value="1"/>
</dbReference>
<dbReference type="EMBL" id="AP027080">
    <property type="protein sequence ID" value="BDU73947.1"/>
    <property type="molecule type" value="Genomic_DNA"/>
</dbReference>
<keyword evidence="1 5" id="KW-0677">Repeat</keyword>
<feature type="domain" description="Clp R" evidence="8">
    <location>
        <begin position="5"/>
        <end position="151"/>
    </location>
</feature>
<dbReference type="GO" id="GO:0016887">
    <property type="term" value="F:ATP hydrolysis activity"/>
    <property type="evidence" value="ECO:0007669"/>
    <property type="project" value="InterPro"/>
</dbReference>
<evidence type="ECO:0000313" key="9">
    <source>
        <dbReference type="EMBL" id="BDU73947.1"/>
    </source>
</evidence>
<dbReference type="GO" id="GO:0006508">
    <property type="term" value="P:proteolysis"/>
    <property type="evidence" value="ECO:0007669"/>
    <property type="project" value="UniProtKB-KW"/>
</dbReference>
<name>A0AA48GM49_9BACT</name>
<evidence type="ECO:0000256" key="2">
    <source>
        <dbReference type="ARBA" id="ARBA00022741"/>
    </source>
</evidence>
<dbReference type="SMART" id="SM00382">
    <property type="entry name" value="AAA"/>
    <property type="match status" value="2"/>
</dbReference>
<dbReference type="InterPro" id="IPR027417">
    <property type="entry name" value="P-loop_NTPase"/>
</dbReference>
<dbReference type="Gene3D" id="1.10.1780.10">
    <property type="entry name" value="Clp, N-terminal domain"/>
    <property type="match status" value="1"/>
</dbReference>
<reference evidence="10" key="1">
    <citation type="journal article" date="2023" name="Int. J. Syst. Evol. Microbiol.">
        <title>Mesoterricola silvestris gen. nov., sp. nov., Mesoterricola sediminis sp. nov., Geothrix oryzae sp. nov., Geothrix edaphica sp. nov., Geothrix rubra sp. nov., and Geothrix limicola sp. nov., six novel members of Acidobacteriota isolated from soils.</title>
        <authorList>
            <person name="Itoh H."/>
            <person name="Sugisawa Y."/>
            <person name="Mise K."/>
            <person name="Xu Z."/>
            <person name="Kuniyasu M."/>
            <person name="Ushijima N."/>
            <person name="Kawano K."/>
            <person name="Kobayashi E."/>
            <person name="Shiratori Y."/>
            <person name="Masuda Y."/>
            <person name="Senoo K."/>
        </authorList>
    </citation>
    <scope>NUCLEOTIDE SEQUENCE [LARGE SCALE GENOMIC DNA]</scope>
    <source>
        <strain evidence="10">W79</strain>
    </source>
</reference>
<protein>
    <submittedName>
        <fullName evidence="9">ATP-dependent Clp protease ATP-binding subunit ClpA</fullName>
    </submittedName>
</protein>
<dbReference type="InterPro" id="IPR003959">
    <property type="entry name" value="ATPase_AAA_core"/>
</dbReference>
<dbReference type="InterPro" id="IPR003593">
    <property type="entry name" value="AAA+_ATPase"/>
</dbReference>
<dbReference type="GO" id="GO:0005737">
    <property type="term" value="C:cytoplasm"/>
    <property type="evidence" value="ECO:0007669"/>
    <property type="project" value="TreeGrafter"/>
</dbReference>